<dbReference type="Proteomes" id="UP000289738">
    <property type="component" value="Chromosome B10"/>
</dbReference>
<dbReference type="InterPro" id="IPR025558">
    <property type="entry name" value="DUF4283"/>
</dbReference>
<feature type="domain" description="DUF4283" evidence="1">
    <location>
        <begin position="35"/>
        <end position="107"/>
    </location>
</feature>
<protein>
    <recommendedName>
        <fullName evidence="1">DUF4283 domain-containing protein</fullName>
    </recommendedName>
</protein>
<keyword evidence="3" id="KW-1185">Reference proteome</keyword>
<dbReference type="Pfam" id="PF14111">
    <property type="entry name" value="DUF4283"/>
    <property type="match status" value="1"/>
</dbReference>
<dbReference type="AlphaFoldDB" id="A0A444X4M1"/>
<comment type="caution">
    <text evidence="2">The sequence shown here is derived from an EMBL/GenBank/DDBJ whole genome shotgun (WGS) entry which is preliminary data.</text>
</comment>
<gene>
    <name evidence="2" type="ORF">Ahy_B10g104050</name>
</gene>
<accession>A0A444X4M1</accession>
<dbReference type="EMBL" id="SDMP01000020">
    <property type="protein sequence ID" value="RYQ84613.1"/>
    <property type="molecule type" value="Genomic_DNA"/>
</dbReference>
<organism evidence="2 3">
    <name type="scientific">Arachis hypogaea</name>
    <name type="common">Peanut</name>
    <dbReference type="NCBI Taxonomy" id="3818"/>
    <lineage>
        <taxon>Eukaryota</taxon>
        <taxon>Viridiplantae</taxon>
        <taxon>Streptophyta</taxon>
        <taxon>Embryophyta</taxon>
        <taxon>Tracheophyta</taxon>
        <taxon>Spermatophyta</taxon>
        <taxon>Magnoliopsida</taxon>
        <taxon>eudicotyledons</taxon>
        <taxon>Gunneridae</taxon>
        <taxon>Pentapetalae</taxon>
        <taxon>rosids</taxon>
        <taxon>fabids</taxon>
        <taxon>Fabales</taxon>
        <taxon>Fabaceae</taxon>
        <taxon>Papilionoideae</taxon>
        <taxon>50 kb inversion clade</taxon>
        <taxon>dalbergioids sensu lato</taxon>
        <taxon>Dalbergieae</taxon>
        <taxon>Pterocarpus clade</taxon>
        <taxon>Arachis</taxon>
    </lineage>
</organism>
<sequence length="193" mass="21947">MSQNMPNFRLGPIEGKTITIKPNSQKEHKVDSINLVGQIISSKEVPFRSSKNAIMGIWRNPEGVSISEVGRNKVLISFKDMWRGLQTLKGGPWSIKGHLLNLQLWSINIGGRIIGDMMGIVIDVEDPMRNHVLMRTFLRVRVVVDILKPLPTAEEEDEDKSGRKETQALHAEWEKTLTMEIISKLNIKRKRAE</sequence>
<reference evidence="2 3" key="1">
    <citation type="submission" date="2019-01" db="EMBL/GenBank/DDBJ databases">
        <title>Sequencing of cultivated peanut Arachis hypogaea provides insights into genome evolution and oil improvement.</title>
        <authorList>
            <person name="Chen X."/>
        </authorList>
    </citation>
    <scope>NUCLEOTIDE SEQUENCE [LARGE SCALE GENOMIC DNA]</scope>
    <source>
        <strain evidence="3">cv. Fuhuasheng</strain>
        <tissue evidence="2">Leaves</tissue>
    </source>
</reference>
<name>A0A444X4M1_ARAHY</name>
<proteinExistence type="predicted"/>
<evidence type="ECO:0000259" key="1">
    <source>
        <dbReference type="Pfam" id="PF14111"/>
    </source>
</evidence>
<evidence type="ECO:0000313" key="2">
    <source>
        <dbReference type="EMBL" id="RYQ84613.1"/>
    </source>
</evidence>
<evidence type="ECO:0000313" key="3">
    <source>
        <dbReference type="Proteomes" id="UP000289738"/>
    </source>
</evidence>